<comment type="caution">
    <text evidence="3">The sequence shown here is derived from an EMBL/GenBank/DDBJ whole genome shotgun (WGS) entry which is preliminary data.</text>
</comment>
<dbReference type="Gene3D" id="1.25.10.10">
    <property type="entry name" value="Leucine-rich Repeat Variant"/>
    <property type="match status" value="2"/>
</dbReference>
<dbReference type="Proteomes" id="UP000649328">
    <property type="component" value="Unassembled WGS sequence"/>
</dbReference>
<dbReference type="GO" id="GO:0036503">
    <property type="term" value="P:ERAD pathway"/>
    <property type="evidence" value="ECO:0007669"/>
    <property type="project" value="TreeGrafter"/>
</dbReference>
<evidence type="ECO:0000256" key="1">
    <source>
        <dbReference type="ARBA" id="ARBA00022737"/>
    </source>
</evidence>
<keyword evidence="1" id="KW-0677">Repeat</keyword>
<reference evidence="3" key="1">
    <citation type="submission" date="2020-10" db="EMBL/GenBank/DDBJ databases">
        <title>The Whole-Genome Sequence of Metschnikowia persimmonesis, a Novel Endophytic Yeast Species Isolated from Medicinal Plant Diospyros kaki Thumb.</title>
        <authorList>
            <person name="Rahmat E."/>
            <person name="Kang Y."/>
        </authorList>
    </citation>
    <scope>NUCLEOTIDE SEQUENCE</scope>
    <source>
        <strain evidence="3">KIOM G15050</strain>
    </source>
</reference>
<gene>
    <name evidence="3" type="ORF">HF325_002852</name>
</gene>
<dbReference type="PANTHER" id="PTHR23346:SF19">
    <property type="entry name" value="PROTEASOME ADAPTER AND SCAFFOLD PROTEIN ECM29"/>
    <property type="match status" value="1"/>
</dbReference>
<dbReference type="InterPro" id="IPR055443">
    <property type="entry name" value="HEAT_ECM29"/>
</dbReference>
<protein>
    <recommendedName>
        <fullName evidence="2">Proteasome adapter and scaffold protein ECM29 HEAT-repeat domain-containing protein</fullName>
    </recommendedName>
</protein>
<dbReference type="OrthoDB" id="16066at2759"/>
<name>A0A8H7LEB6_9ASCO</name>
<keyword evidence="4" id="KW-1185">Reference proteome</keyword>
<dbReference type="Pfam" id="PF23731">
    <property type="entry name" value="ARM_ECM29_C"/>
    <property type="match status" value="1"/>
</dbReference>
<evidence type="ECO:0000259" key="2">
    <source>
        <dbReference type="Pfam" id="PF24492"/>
    </source>
</evidence>
<organism evidence="3 4">
    <name type="scientific">Metschnikowia pulcherrima</name>
    <dbReference type="NCBI Taxonomy" id="27326"/>
    <lineage>
        <taxon>Eukaryota</taxon>
        <taxon>Fungi</taxon>
        <taxon>Dikarya</taxon>
        <taxon>Ascomycota</taxon>
        <taxon>Saccharomycotina</taxon>
        <taxon>Pichiomycetes</taxon>
        <taxon>Metschnikowiaceae</taxon>
        <taxon>Metschnikowia</taxon>
    </lineage>
</organism>
<dbReference type="SUPFAM" id="SSF48371">
    <property type="entry name" value="ARM repeat"/>
    <property type="match status" value="2"/>
</dbReference>
<evidence type="ECO:0000313" key="3">
    <source>
        <dbReference type="EMBL" id="KAF8001887.1"/>
    </source>
</evidence>
<dbReference type="Pfam" id="PF24492">
    <property type="entry name" value="HEAT_ECM29"/>
    <property type="match status" value="1"/>
</dbReference>
<dbReference type="GO" id="GO:0005634">
    <property type="term" value="C:nucleus"/>
    <property type="evidence" value="ECO:0007669"/>
    <property type="project" value="TreeGrafter"/>
</dbReference>
<dbReference type="PANTHER" id="PTHR23346">
    <property type="entry name" value="TRANSLATIONAL ACTIVATOR GCN1-RELATED"/>
    <property type="match status" value="1"/>
</dbReference>
<dbReference type="InterPro" id="IPR016024">
    <property type="entry name" value="ARM-type_fold"/>
</dbReference>
<dbReference type="EMBL" id="JACBPP010000004">
    <property type="protein sequence ID" value="KAF8001887.1"/>
    <property type="molecule type" value="Genomic_DNA"/>
</dbReference>
<dbReference type="GO" id="GO:0060090">
    <property type="term" value="F:molecular adaptor activity"/>
    <property type="evidence" value="ECO:0007669"/>
    <property type="project" value="TreeGrafter"/>
</dbReference>
<dbReference type="GO" id="GO:0005737">
    <property type="term" value="C:cytoplasm"/>
    <property type="evidence" value="ECO:0007669"/>
    <property type="project" value="TreeGrafter"/>
</dbReference>
<evidence type="ECO:0000313" key="4">
    <source>
        <dbReference type="Proteomes" id="UP000649328"/>
    </source>
</evidence>
<feature type="domain" description="Proteasome adapter and scaffold protein ECM29 HEAT-repeat" evidence="2">
    <location>
        <begin position="650"/>
        <end position="811"/>
    </location>
</feature>
<proteinExistence type="predicted"/>
<dbReference type="AlphaFoldDB" id="A0A8H7LEB6"/>
<sequence length="1182" mass="131159">MQAVRGKATVVAIDEDWDRRLDKALEVDEEVRHLMVAELEMLLKTGDVAMHNDEDIAPSAVLKFLRLHVSGSVFALLVSLSPLAIVGELSSTIPLQVQILQEKTLLPADLRALSRTLSIIATHESNDISVASDVVAAFSKNLQSTSDKEKYISVTGHIFAKLALRLRIEECHTAAFEQYLSVVQGSISDIRLYDTCLDALSQLAIFGALGPQLHITTEVTCHLEKFIAVIELKLKSFHENSVLALSKLALALALTYDTHNSELLPIEQKVFDCHTSKQIEFVFTCGDALVVLAGGWLLKLLRQSLDVPGQAIGYMQDSTGRLGPILRHVLLATAQSKPALRRAGCIWLLALVQHLPHDPLIRDSATEIHTAFMRFLADRDEMVQDAAARGLSLVYELGDADLKETLVKGLLRSFTDNNAATSLSSGSVDLDTQLFDKGVLKTHDSSVSTYKDVLSLAADVGDPGLVYKFMLMAKLNLLWTSRRGMAYGLGAIMLKASLAEMLTQNPRLGSRLIPKLYRYRHDPNTAVALAMDGIWASLVGDSPRVISDHFDDILREVLAGLGDREWRVRQASAVALNNLLQTQPLERYEARLDEIWNMSFRAMDDIKESILDKLIPLFMGTKGLLSDVEDVRNFALETVLRLCETGGLAIRKHVPELISHFIELMLTLEPEVVNYLVLNADKYNLDSNAVDAQRLQSVGHSPMMDAIEKLMAQIDVNVMPEVVRCLKLAVTRAVGLPLKACGSRVIVGLVTGKTALARDFGDALLAICVAQLGDRNTAVAHSYAVAAGHCCRLASVDAIVDYSKKIQHMYLTGEDPKTRKLAAVASEAVGRHGGADQFERVAAAFLPLAYIGKHDGDADVAKAFDKEWVEYASGASAVRLYFHEIFTICDASIRSHDYTVRQTMARTIVDVCTALDSLLPAEILPLFNTVLEACKGKSWQGKELVFEALVTIAVKNARFLRENGDVSALVELTVRTEQKRRNKAYQLCVVLSVGKFIKEFPENRDLVGEYIEVMRQVLTDDYVEDADLVSDGSPVQMEEFYLKYIRSVVDACPRDVFDECLFTFALELMTGFKNSGHEMSWRTCYSFNENFQALLNSWKSINFTEHQLELIARAISILTTFTEMYKLEKNAIIFARNAKLSLDLFKRHNSQKHANQILEFVTRLSDNNVSSVVRNELEIAIA</sequence>
<accession>A0A8H7LEB6</accession>
<dbReference type="InterPro" id="IPR011989">
    <property type="entry name" value="ARM-like"/>
</dbReference>